<protein>
    <submittedName>
        <fullName evidence="3">Acetyl-CoA carboxylase</fullName>
        <ecNumber evidence="3">6.4.1.2</ecNumber>
    </submittedName>
</protein>
<keyword evidence="1" id="KW-0092">Biotin</keyword>
<dbReference type="InterPro" id="IPR050709">
    <property type="entry name" value="Biotin_Carboxyl_Carrier/Decarb"/>
</dbReference>
<dbReference type="AlphaFoldDB" id="A0A081NVR2"/>
<dbReference type="SUPFAM" id="SSF51230">
    <property type="entry name" value="Single hybrid motif"/>
    <property type="match status" value="1"/>
</dbReference>
<dbReference type="RefSeq" id="WP_036691085.1">
    <property type="nucleotide sequence ID" value="NZ_FYEP01000045.1"/>
</dbReference>
<feature type="domain" description="Lipoyl-binding" evidence="2">
    <location>
        <begin position="1"/>
        <end position="70"/>
    </location>
</feature>
<dbReference type="PANTHER" id="PTHR45266">
    <property type="entry name" value="OXALOACETATE DECARBOXYLASE ALPHA CHAIN"/>
    <property type="match status" value="1"/>
</dbReference>
<accession>A0A081NVR2</accession>
<dbReference type="Pfam" id="PF00364">
    <property type="entry name" value="Biotin_lipoyl"/>
    <property type="match status" value="1"/>
</dbReference>
<dbReference type="FunFam" id="2.40.50.100:FF:000003">
    <property type="entry name" value="Acetyl-CoA carboxylase biotin carboxyl carrier protein"/>
    <property type="match status" value="1"/>
</dbReference>
<dbReference type="InterPro" id="IPR011053">
    <property type="entry name" value="Single_hybrid_motif"/>
</dbReference>
<dbReference type="NCBIfam" id="NF006079">
    <property type="entry name" value="PRK08225.1"/>
    <property type="match status" value="1"/>
</dbReference>
<dbReference type="PROSITE" id="PS50968">
    <property type="entry name" value="BIOTINYL_LIPOYL"/>
    <property type="match status" value="1"/>
</dbReference>
<evidence type="ECO:0000256" key="1">
    <source>
        <dbReference type="ARBA" id="ARBA00023267"/>
    </source>
</evidence>
<gene>
    <name evidence="3" type="ORF">ET33_22875</name>
</gene>
<dbReference type="PANTHER" id="PTHR45266:SF3">
    <property type="entry name" value="OXALOACETATE DECARBOXYLASE ALPHA CHAIN"/>
    <property type="match status" value="1"/>
</dbReference>
<dbReference type="OrthoDB" id="163546at2"/>
<sequence length="70" mass="7442">MGKIVAFMAGNVYKVLVKPGDQVEAGQDVAILESMKMEIPVTISSGGTVKEVKVSEGDFVDEGDLLIELD</sequence>
<dbReference type="EC" id="6.4.1.2" evidence="3"/>
<dbReference type="Proteomes" id="UP000028123">
    <property type="component" value="Unassembled WGS sequence"/>
</dbReference>
<name>A0A081NVR2_9BACL</name>
<evidence type="ECO:0000313" key="3">
    <source>
        <dbReference type="EMBL" id="KEQ22535.1"/>
    </source>
</evidence>
<dbReference type="eggNOG" id="COG0511">
    <property type="taxonomic scope" value="Bacteria"/>
</dbReference>
<reference evidence="3 4" key="1">
    <citation type="submission" date="2014-06" db="EMBL/GenBank/DDBJ databases">
        <title>Draft genome sequence of Paenibacillus sp. MSt1.</title>
        <authorList>
            <person name="Aw Y.K."/>
            <person name="Ong K.S."/>
            <person name="Gan H.M."/>
            <person name="Lee S.M."/>
        </authorList>
    </citation>
    <scope>NUCLEOTIDE SEQUENCE [LARGE SCALE GENOMIC DNA]</scope>
    <source>
        <strain evidence="3 4">MSt1</strain>
    </source>
</reference>
<proteinExistence type="predicted"/>
<dbReference type="CDD" id="cd06850">
    <property type="entry name" value="biotinyl_domain"/>
    <property type="match status" value="1"/>
</dbReference>
<evidence type="ECO:0000313" key="4">
    <source>
        <dbReference type="Proteomes" id="UP000028123"/>
    </source>
</evidence>
<dbReference type="GO" id="GO:0003989">
    <property type="term" value="F:acetyl-CoA carboxylase activity"/>
    <property type="evidence" value="ECO:0007669"/>
    <property type="project" value="UniProtKB-EC"/>
</dbReference>
<dbReference type="NCBIfam" id="NF004547">
    <property type="entry name" value="PRK05889.1"/>
    <property type="match status" value="1"/>
</dbReference>
<keyword evidence="4" id="KW-1185">Reference proteome</keyword>
<dbReference type="Gene3D" id="2.40.50.100">
    <property type="match status" value="1"/>
</dbReference>
<comment type="caution">
    <text evidence="3">The sequence shown here is derived from an EMBL/GenBank/DDBJ whole genome shotgun (WGS) entry which is preliminary data.</text>
</comment>
<dbReference type="EMBL" id="JNVM01000036">
    <property type="protein sequence ID" value="KEQ22535.1"/>
    <property type="molecule type" value="Genomic_DNA"/>
</dbReference>
<organism evidence="3 4">
    <name type="scientific">Paenibacillus tyrfis</name>
    <dbReference type="NCBI Taxonomy" id="1501230"/>
    <lineage>
        <taxon>Bacteria</taxon>
        <taxon>Bacillati</taxon>
        <taxon>Bacillota</taxon>
        <taxon>Bacilli</taxon>
        <taxon>Bacillales</taxon>
        <taxon>Paenibacillaceae</taxon>
        <taxon>Paenibacillus</taxon>
    </lineage>
</organism>
<evidence type="ECO:0000259" key="2">
    <source>
        <dbReference type="PROSITE" id="PS50968"/>
    </source>
</evidence>
<dbReference type="InterPro" id="IPR000089">
    <property type="entry name" value="Biotin_lipoyl"/>
</dbReference>
<keyword evidence="3" id="KW-0436">Ligase</keyword>